<sequence length="122" mass="13752">MDNLREYNEDASKWLLEKPLSQWCRAYFLPHCKRPHRNEQGSQQSTAGNEQPETTYEHFQAGNEVNAADLWYSGDNTRRSNTRYANLAGLAARVLYPHQTSEAGTSNHQSSTPVHVGATCQG</sequence>
<proteinExistence type="predicted"/>
<feature type="region of interest" description="Disordered" evidence="1">
    <location>
        <begin position="34"/>
        <end position="54"/>
    </location>
</feature>
<evidence type="ECO:0000313" key="3">
    <source>
        <dbReference type="Proteomes" id="UP001497516"/>
    </source>
</evidence>
<feature type="compositionally biased region" description="Polar residues" evidence="1">
    <location>
        <begin position="100"/>
        <end position="113"/>
    </location>
</feature>
<accession>A0AAV2EST2</accession>
<dbReference type="Proteomes" id="UP001497516">
    <property type="component" value="Chromosome 5"/>
</dbReference>
<evidence type="ECO:0000256" key="1">
    <source>
        <dbReference type="SAM" id="MobiDB-lite"/>
    </source>
</evidence>
<evidence type="ECO:0000313" key="2">
    <source>
        <dbReference type="EMBL" id="CAL1388475.1"/>
    </source>
</evidence>
<reference evidence="2 3" key="1">
    <citation type="submission" date="2024-04" db="EMBL/GenBank/DDBJ databases">
        <authorList>
            <person name="Fracassetti M."/>
        </authorList>
    </citation>
    <scope>NUCLEOTIDE SEQUENCE [LARGE SCALE GENOMIC DNA]</scope>
</reference>
<feature type="compositionally biased region" description="Polar residues" evidence="1">
    <location>
        <begin position="40"/>
        <end position="54"/>
    </location>
</feature>
<name>A0AAV2EST2_9ROSI</name>
<dbReference type="EMBL" id="OZ034818">
    <property type="protein sequence ID" value="CAL1388475.1"/>
    <property type="molecule type" value="Genomic_DNA"/>
</dbReference>
<gene>
    <name evidence="2" type="ORF">LTRI10_LOCUS29403</name>
</gene>
<feature type="region of interest" description="Disordered" evidence="1">
    <location>
        <begin position="100"/>
        <end position="122"/>
    </location>
</feature>
<dbReference type="AlphaFoldDB" id="A0AAV2EST2"/>
<protein>
    <submittedName>
        <fullName evidence="2">Uncharacterized protein</fullName>
    </submittedName>
</protein>
<organism evidence="2 3">
    <name type="scientific">Linum trigynum</name>
    <dbReference type="NCBI Taxonomy" id="586398"/>
    <lineage>
        <taxon>Eukaryota</taxon>
        <taxon>Viridiplantae</taxon>
        <taxon>Streptophyta</taxon>
        <taxon>Embryophyta</taxon>
        <taxon>Tracheophyta</taxon>
        <taxon>Spermatophyta</taxon>
        <taxon>Magnoliopsida</taxon>
        <taxon>eudicotyledons</taxon>
        <taxon>Gunneridae</taxon>
        <taxon>Pentapetalae</taxon>
        <taxon>rosids</taxon>
        <taxon>fabids</taxon>
        <taxon>Malpighiales</taxon>
        <taxon>Linaceae</taxon>
        <taxon>Linum</taxon>
    </lineage>
</organism>
<keyword evidence="3" id="KW-1185">Reference proteome</keyword>